<dbReference type="InterPro" id="IPR038765">
    <property type="entry name" value="Papain-like_cys_pep_sf"/>
</dbReference>
<accession>A0AAV7GY80</accession>
<evidence type="ECO:0000313" key="6">
    <source>
        <dbReference type="Proteomes" id="UP000775213"/>
    </source>
</evidence>
<name>A0AAV7GY80_DENCH</name>
<dbReference type="GO" id="GO:0006508">
    <property type="term" value="P:proteolysis"/>
    <property type="evidence" value="ECO:0007669"/>
    <property type="project" value="UniProtKB-KW"/>
</dbReference>
<evidence type="ECO:0000259" key="4">
    <source>
        <dbReference type="Pfam" id="PF02902"/>
    </source>
</evidence>
<keyword evidence="3" id="KW-0378">Hydrolase</keyword>
<protein>
    <recommendedName>
        <fullName evidence="4">Ubiquitin-like protease family profile domain-containing protein</fullName>
    </recommendedName>
</protein>
<feature type="domain" description="Ubiquitin-like protease family profile" evidence="4">
    <location>
        <begin position="201"/>
        <end position="246"/>
    </location>
</feature>
<comment type="similarity">
    <text evidence="1">Belongs to the peptidase C48 family.</text>
</comment>
<keyword evidence="2" id="KW-0645">Protease</keyword>
<dbReference type="AlphaFoldDB" id="A0AAV7GY80"/>
<dbReference type="Gene3D" id="3.40.395.10">
    <property type="entry name" value="Adenoviral Proteinase, Chain A"/>
    <property type="match status" value="1"/>
</dbReference>
<proteinExistence type="inferred from homology"/>
<dbReference type="EMBL" id="JAGFBR010000005">
    <property type="protein sequence ID" value="KAH0466484.1"/>
    <property type="molecule type" value="Genomic_DNA"/>
</dbReference>
<sequence>MAEIFYISSAYSVFNIRHSQFSEVPAKNSPLGFRHSLLLVPAQMDSPAKKKDGLLLVLLTIYVRPISYRCYVSTFRIIYDKFTEIIPPDVEDNLKRLNVSISSIFWIRAKRLTYLPTDNNINVEYFKAMSDTIFSSGNIIISRCGMDELLFDVYLNNVHLDAFAILLNEKSKLSSNKYHKFLYISPMYWSYKERVPKILYKNTKETFDSKITNWKFQTVKSVPTQINNVDCGMYICKYMKNIIFQSNTNWTDSKNW</sequence>
<evidence type="ECO:0000256" key="1">
    <source>
        <dbReference type="ARBA" id="ARBA00005234"/>
    </source>
</evidence>
<dbReference type="GO" id="GO:0008234">
    <property type="term" value="F:cysteine-type peptidase activity"/>
    <property type="evidence" value="ECO:0007669"/>
    <property type="project" value="InterPro"/>
</dbReference>
<dbReference type="Proteomes" id="UP000775213">
    <property type="component" value="Unassembled WGS sequence"/>
</dbReference>
<evidence type="ECO:0000256" key="3">
    <source>
        <dbReference type="ARBA" id="ARBA00022801"/>
    </source>
</evidence>
<dbReference type="Pfam" id="PF02902">
    <property type="entry name" value="Peptidase_C48"/>
    <property type="match status" value="1"/>
</dbReference>
<comment type="caution">
    <text evidence="5">The sequence shown here is derived from an EMBL/GenBank/DDBJ whole genome shotgun (WGS) entry which is preliminary data.</text>
</comment>
<dbReference type="SUPFAM" id="SSF54001">
    <property type="entry name" value="Cysteine proteinases"/>
    <property type="match status" value="1"/>
</dbReference>
<reference evidence="5 6" key="1">
    <citation type="journal article" date="2021" name="Hortic Res">
        <title>Chromosome-scale assembly of the Dendrobium chrysotoxum genome enhances the understanding of orchid evolution.</title>
        <authorList>
            <person name="Zhang Y."/>
            <person name="Zhang G.Q."/>
            <person name="Zhang D."/>
            <person name="Liu X.D."/>
            <person name="Xu X.Y."/>
            <person name="Sun W.H."/>
            <person name="Yu X."/>
            <person name="Zhu X."/>
            <person name="Wang Z.W."/>
            <person name="Zhao X."/>
            <person name="Zhong W.Y."/>
            <person name="Chen H."/>
            <person name="Yin W.L."/>
            <person name="Huang T."/>
            <person name="Niu S.C."/>
            <person name="Liu Z.J."/>
        </authorList>
    </citation>
    <scope>NUCLEOTIDE SEQUENCE [LARGE SCALE GENOMIC DNA]</scope>
    <source>
        <strain evidence="5">Lindl</strain>
    </source>
</reference>
<keyword evidence="6" id="KW-1185">Reference proteome</keyword>
<evidence type="ECO:0000313" key="5">
    <source>
        <dbReference type="EMBL" id="KAH0466484.1"/>
    </source>
</evidence>
<organism evidence="5 6">
    <name type="scientific">Dendrobium chrysotoxum</name>
    <name type="common">Orchid</name>
    <dbReference type="NCBI Taxonomy" id="161865"/>
    <lineage>
        <taxon>Eukaryota</taxon>
        <taxon>Viridiplantae</taxon>
        <taxon>Streptophyta</taxon>
        <taxon>Embryophyta</taxon>
        <taxon>Tracheophyta</taxon>
        <taxon>Spermatophyta</taxon>
        <taxon>Magnoliopsida</taxon>
        <taxon>Liliopsida</taxon>
        <taxon>Asparagales</taxon>
        <taxon>Orchidaceae</taxon>
        <taxon>Epidendroideae</taxon>
        <taxon>Malaxideae</taxon>
        <taxon>Dendrobiinae</taxon>
        <taxon>Dendrobium</taxon>
    </lineage>
</organism>
<dbReference type="InterPro" id="IPR003653">
    <property type="entry name" value="Peptidase_C48_C"/>
</dbReference>
<gene>
    <name evidence="5" type="ORF">IEQ34_003722</name>
</gene>
<evidence type="ECO:0000256" key="2">
    <source>
        <dbReference type="ARBA" id="ARBA00022670"/>
    </source>
</evidence>